<evidence type="ECO:0000256" key="2">
    <source>
        <dbReference type="ARBA" id="ARBA00029447"/>
    </source>
</evidence>
<evidence type="ECO:0000313" key="3">
    <source>
        <dbReference type="EMBL" id="NPT55131.1"/>
    </source>
</evidence>
<evidence type="ECO:0000256" key="1">
    <source>
        <dbReference type="ARBA" id="ARBA00022481"/>
    </source>
</evidence>
<organism evidence="3 4">
    <name type="scientific">Paraburkholderia elongata</name>
    <dbReference type="NCBI Taxonomy" id="2675747"/>
    <lineage>
        <taxon>Bacteria</taxon>
        <taxon>Pseudomonadati</taxon>
        <taxon>Pseudomonadota</taxon>
        <taxon>Betaproteobacteria</taxon>
        <taxon>Burkholderiales</taxon>
        <taxon>Burkholderiaceae</taxon>
        <taxon>Paraburkholderia</taxon>
    </lineage>
</organism>
<dbReference type="PANTHER" id="PTHR43531:SF14">
    <property type="entry name" value="METHYL-ACCEPTING CHEMOTAXIS PROTEIN I-RELATED"/>
    <property type="match status" value="1"/>
</dbReference>
<comment type="caution">
    <text evidence="3">The sequence shown here is derived from an EMBL/GenBank/DDBJ whole genome shotgun (WGS) entry which is preliminary data.</text>
</comment>
<accession>A0A972NKP5</accession>
<sequence>MDEIVVSVERVTSISGEITAGSQAQSAGIEQINQAMAHMDQVTQQNAALVEEAAAAAQLLHDQAGKLADLVGVFKLDDVRAQVLTKRPDAAPGGTFAVQEARKICSATHMMVEHTEAGLDLQWKQF</sequence>
<comment type="similarity">
    <text evidence="2">Belongs to the methyl-accepting chemotaxis (MCP) protein family.</text>
</comment>
<dbReference type="PANTHER" id="PTHR43531">
    <property type="entry name" value="PROTEIN ICFG"/>
    <property type="match status" value="1"/>
</dbReference>
<reference evidence="3 4" key="1">
    <citation type="submission" date="2019-11" db="EMBL/GenBank/DDBJ databases">
        <title>Metabolism of dissolved organic matter in forest soils.</title>
        <authorList>
            <person name="Cyle K.T."/>
            <person name="Wilhelm R.C."/>
            <person name="Martinez C.E."/>
        </authorList>
    </citation>
    <scope>NUCLEOTIDE SEQUENCE [LARGE SCALE GENOMIC DNA]</scope>
    <source>
        <strain evidence="3 4">5N</strain>
    </source>
</reference>
<dbReference type="AlphaFoldDB" id="A0A972NKP5"/>
<proteinExistence type="inferred from homology"/>
<dbReference type="SUPFAM" id="SSF58104">
    <property type="entry name" value="Methyl-accepting chemotaxis protein (MCP) signaling domain"/>
    <property type="match status" value="1"/>
</dbReference>
<dbReference type="InterPro" id="IPR051310">
    <property type="entry name" value="MCP_chemotaxis"/>
</dbReference>
<dbReference type="EMBL" id="WOEZ01000051">
    <property type="protein sequence ID" value="NPT55131.1"/>
    <property type="molecule type" value="Genomic_DNA"/>
</dbReference>
<dbReference type="Proteomes" id="UP000655523">
    <property type="component" value="Unassembled WGS sequence"/>
</dbReference>
<evidence type="ECO:0000313" key="4">
    <source>
        <dbReference type="Proteomes" id="UP000655523"/>
    </source>
</evidence>
<dbReference type="GO" id="GO:0004888">
    <property type="term" value="F:transmembrane signaling receptor activity"/>
    <property type="evidence" value="ECO:0007669"/>
    <property type="project" value="TreeGrafter"/>
</dbReference>
<dbReference type="GO" id="GO:0005886">
    <property type="term" value="C:plasma membrane"/>
    <property type="evidence" value="ECO:0007669"/>
    <property type="project" value="TreeGrafter"/>
</dbReference>
<gene>
    <name evidence="3" type="ORF">GNZ13_11105</name>
</gene>
<keyword evidence="4" id="KW-1185">Reference proteome</keyword>
<dbReference type="GO" id="GO:0006935">
    <property type="term" value="P:chemotaxis"/>
    <property type="evidence" value="ECO:0007669"/>
    <property type="project" value="TreeGrafter"/>
</dbReference>
<keyword evidence="1" id="KW-0488">Methylation</keyword>
<protein>
    <recommendedName>
        <fullName evidence="5">Methyl-accepting transducer domain-containing protein</fullName>
    </recommendedName>
</protein>
<dbReference type="Gene3D" id="1.10.287.950">
    <property type="entry name" value="Methyl-accepting chemotaxis protein"/>
    <property type="match status" value="1"/>
</dbReference>
<evidence type="ECO:0008006" key="5">
    <source>
        <dbReference type="Google" id="ProtNLM"/>
    </source>
</evidence>
<name>A0A972NKP5_9BURK</name>